<comment type="caution">
    <text evidence="1">The sequence shown here is derived from an EMBL/GenBank/DDBJ whole genome shotgun (WGS) entry which is preliminary data.</text>
</comment>
<evidence type="ECO:0000313" key="2">
    <source>
        <dbReference type="Proteomes" id="UP000828390"/>
    </source>
</evidence>
<proteinExistence type="predicted"/>
<name>A0A9D4BIL1_DREPO</name>
<keyword evidence="2" id="KW-1185">Reference proteome</keyword>
<organism evidence="1 2">
    <name type="scientific">Dreissena polymorpha</name>
    <name type="common">Zebra mussel</name>
    <name type="synonym">Mytilus polymorpha</name>
    <dbReference type="NCBI Taxonomy" id="45954"/>
    <lineage>
        <taxon>Eukaryota</taxon>
        <taxon>Metazoa</taxon>
        <taxon>Spiralia</taxon>
        <taxon>Lophotrochozoa</taxon>
        <taxon>Mollusca</taxon>
        <taxon>Bivalvia</taxon>
        <taxon>Autobranchia</taxon>
        <taxon>Heteroconchia</taxon>
        <taxon>Euheterodonta</taxon>
        <taxon>Imparidentia</taxon>
        <taxon>Neoheterodontei</taxon>
        <taxon>Myida</taxon>
        <taxon>Dreissenoidea</taxon>
        <taxon>Dreissenidae</taxon>
        <taxon>Dreissena</taxon>
    </lineage>
</organism>
<dbReference type="Proteomes" id="UP000828390">
    <property type="component" value="Unassembled WGS sequence"/>
</dbReference>
<reference evidence="1" key="1">
    <citation type="journal article" date="2019" name="bioRxiv">
        <title>The Genome of the Zebra Mussel, Dreissena polymorpha: A Resource for Invasive Species Research.</title>
        <authorList>
            <person name="McCartney M.A."/>
            <person name="Auch B."/>
            <person name="Kono T."/>
            <person name="Mallez S."/>
            <person name="Zhang Y."/>
            <person name="Obille A."/>
            <person name="Becker A."/>
            <person name="Abrahante J.E."/>
            <person name="Garbe J."/>
            <person name="Badalamenti J.P."/>
            <person name="Herman A."/>
            <person name="Mangelson H."/>
            <person name="Liachko I."/>
            <person name="Sullivan S."/>
            <person name="Sone E.D."/>
            <person name="Koren S."/>
            <person name="Silverstein K.A.T."/>
            <person name="Beckman K.B."/>
            <person name="Gohl D.M."/>
        </authorList>
    </citation>
    <scope>NUCLEOTIDE SEQUENCE</scope>
    <source>
        <strain evidence="1">Duluth1</strain>
        <tissue evidence="1">Whole animal</tissue>
    </source>
</reference>
<evidence type="ECO:0000313" key="1">
    <source>
        <dbReference type="EMBL" id="KAH3704655.1"/>
    </source>
</evidence>
<reference evidence="1" key="2">
    <citation type="submission" date="2020-11" db="EMBL/GenBank/DDBJ databases">
        <authorList>
            <person name="McCartney M.A."/>
            <person name="Auch B."/>
            <person name="Kono T."/>
            <person name="Mallez S."/>
            <person name="Becker A."/>
            <person name="Gohl D.M."/>
            <person name="Silverstein K.A.T."/>
            <person name="Koren S."/>
            <person name="Bechman K.B."/>
            <person name="Herman A."/>
            <person name="Abrahante J.E."/>
            <person name="Garbe J."/>
        </authorList>
    </citation>
    <scope>NUCLEOTIDE SEQUENCE</scope>
    <source>
        <strain evidence="1">Duluth1</strain>
        <tissue evidence="1">Whole animal</tissue>
    </source>
</reference>
<gene>
    <name evidence="1" type="ORF">DPMN_079714</name>
</gene>
<protein>
    <submittedName>
        <fullName evidence="1">Uncharacterized protein</fullName>
    </submittedName>
</protein>
<dbReference type="EMBL" id="JAIWYP010000015">
    <property type="protein sequence ID" value="KAH3704655.1"/>
    <property type="molecule type" value="Genomic_DNA"/>
</dbReference>
<sequence>MPMTMRLEWTRARRVIAYLSTQAYFCKSPCETLQAATRLFPLGQIVSKVYTTSVLSGLPIRANIWTYHF</sequence>
<accession>A0A9D4BIL1</accession>
<dbReference type="AlphaFoldDB" id="A0A9D4BIL1"/>